<comment type="caution">
    <text evidence="1">The sequence shown here is derived from an EMBL/GenBank/DDBJ whole genome shotgun (WGS) entry which is preliminary data.</text>
</comment>
<evidence type="ECO:0000313" key="1">
    <source>
        <dbReference type="EMBL" id="KAL0115627.1"/>
    </source>
</evidence>
<organism evidence="1 2">
    <name type="scientific">Cardiocondyla obscurior</name>
    <dbReference type="NCBI Taxonomy" id="286306"/>
    <lineage>
        <taxon>Eukaryota</taxon>
        <taxon>Metazoa</taxon>
        <taxon>Ecdysozoa</taxon>
        <taxon>Arthropoda</taxon>
        <taxon>Hexapoda</taxon>
        <taxon>Insecta</taxon>
        <taxon>Pterygota</taxon>
        <taxon>Neoptera</taxon>
        <taxon>Endopterygota</taxon>
        <taxon>Hymenoptera</taxon>
        <taxon>Apocrita</taxon>
        <taxon>Aculeata</taxon>
        <taxon>Formicoidea</taxon>
        <taxon>Formicidae</taxon>
        <taxon>Myrmicinae</taxon>
        <taxon>Cardiocondyla</taxon>
    </lineage>
</organism>
<gene>
    <name evidence="1" type="ORF">PUN28_010856</name>
</gene>
<keyword evidence="2" id="KW-1185">Reference proteome</keyword>
<accession>A0AAW2FNB6</accession>
<dbReference type="AlphaFoldDB" id="A0AAW2FNB6"/>
<proteinExistence type="predicted"/>
<dbReference type="Proteomes" id="UP001430953">
    <property type="component" value="Unassembled WGS sequence"/>
</dbReference>
<protein>
    <submittedName>
        <fullName evidence="1">Uncharacterized protein</fullName>
    </submittedName>
</protein>
<evidence type="ECO:0000313" key="2">
    <source>
        <dbReference type="Proteomes" id="UP001430953"/>
    </source>
</evidence>
<dbReference type="EMBL" id="JADYXP020000010">
    <property type="protein sequence ID" value="KAL0115627.1"/>
    <property type="molecule type" value="Genomic_DNA"/>
</dbReference>
<name>A0AAW2FNB6_9HYME</name>
<reference evidence="1 2" key="1">
    <citation type="submission" date="2023-03" db="EMBL/GenBank/DDBJ databases">
        <title>High recombination rates correlate with genetic variation in Cardiocondyla obscurior ants.</title>
        <authorList>
            <person name="Errbii M."/>
        </authorList>
    </citation>
    <scope>NUCLEOTIDE SEQUENCE [LARGE SCALE GENOMIC DNA]</scope>
    <source>
        <strain evidence="1">Alpha-2009</strain>
        <tissue evidence="1">Whole body</tissue>
    </source>
</reference>
<sequence>MLQSSRCCNTTLQSLQDIARLPWFRKSLAVACDTRCENAAVPADSSSRDLRRVTSWRGSLRLAIEIISLG</sequence>